<accession>A0ABP8WEA2</accession>
<dbReference type="EMBL" id="BAABLM010000014">
    <property type="protein sequence ID" value="GAA4687299.1"/>
    <property type="molecule type" value="Genomic_DNA"/>
</dbReference>
<organism evidence="1 2">
    <name type="scientific">Frondihabitans cladoniiphilus</name>
    <dbReference type="NCBI Taxonomy" id="715785"/>
    <lineage>
        <taxon>Bacteria</taxon>
        <taxon>Bacillati</taxon>
        <taxon>Actinomycetota</taxon>
        <taxon>Actinomycetes</taxon>
        <taxon>Micrococcales</taxon>
        <taxon>Microbacteriaceae</taxon>
        <taxon>Frondihabitans</taxon>
    </lineage>
</organism>
<dbReference type="Proteomes" id="UP001501295">
    <property type="component" value="Unassembled WGS sequence"/>
</dbReference>
<name>A0ABP8WEA2_9MICO</name>
<gene>
    <name evidence="1" type="ORF">GCM10025780_37740</name>
</gene>
<evidence type="ECO:0000313" key="1">
    <source>
        <dbReference type="EMBL" id="GAA4687299.1"/>
    </source>
</evidence>
<keyword evidence="2" id="KW-1185">Reference proteome</keyword>
<evidence type="ECO:0000313" key="2">
    <source>
        <dbReference type="Proteomes" id="UP001501295"/>
    </source>
</evidence>
<protein>
    <recommendedName>
        <fullName evidence="3">NACHT domain-containing protein</fullName>
    </recommendedName>
</protein>
<comment type="caution">
    <text evidence="1">The sequence shown here is derived from an EMBL/GenBank/DDBJ whole genome shotgun (WGS) entry which is preliminary data.</text>
</comment>
<sequence length="1271" mass="138635">MKSPIVHVSFGRYGASMSLALFGLGATVAKLTFRAWNLTNQAGAVGDASDAVKLSASWWSSRRSKRLLQREIDAILRMELGNQPPSGVRRQAIRALHADVGALLEQLLATDDALVQAVVHPDQLTLFDRLETGTLRRSTEFALQTYLDRLLIGASTAFARAVENAPGLSAAATAYTLQTLNALDARSVSTSAFLRNRLAGETLGDVERLQMDLRTKTGKERVGLHARTLRERNRLPLLQQLFDVSVQHRALLGDGGMGKSVLAGEVVTAAGTERLALLVRCDRVTDPTATSVDDIDKALGVAAGADGYLSHAIAAVASGLDRRPLVVIDTLDIITRDNTASQVDAVLSRVAQHAELFITCRQTEWVELLANGPFCSSIAARSIYPLAPVEVVAWVTEYAAGLREAQAAKRFIESVESALKDPRAIDVLGVPLRLAMACGLYAEDGALPPGLTASRLYEEYWANRIHADRYGRITQESDDAETAADRVAATIWESSIERFVQQVPAPEMTNAARRHLLSDGILDARTAYVSFFHQTFAEFAVARHLTFHGSVSDWDRLGEGMAARRSGYWAIAGHVMRRVDLSETAFDLAAAAVPNDAAGAHTVLGGLLLREDDDTTRRWWEEFIDKRPERVAACAELLLGASARHDAYVLQAVRTLLPTVTTNLTTIVRVYAERIRVMPGASAKIHFEFALGSLLDRHSIGDPLADSEIRRLIDAVLSVEGPAQETLFNAAASYYEVLPEAGRAGFLLAAASSARLDDAIIALNVAALVAVPSDAFNAAVQLSLREGLVGVADSRWGTWRDIVIADHPPRWLAVLNRALCLEDAGRIDVEAAVALALDPEVTRVVKRNATGMVRHIAIEFPSRLAETLLTIRRPSHDKTWVEWALLLSRIAPALTGEWAGRVHEGMLEAAVAVPDKLWSSVIGAFANDGVKVQRTIERFIEVSATDPTTLERHAVKLLDAMASKLPSTILVDQEHAIHWLSVKIQPIPLRTAVRLAAAQAPRSREARDRAVALAGRERTLQSDLVRMSKRRRHEWDAQSWSADGLSWTITFLDYEAPSAVIDAVEVLRPEIDSPGWDAPTTEHLVSRLVRGVLNAEEQQLTGKLLELLGDVSNLSNRDRIAPTPLQCQRVLAAYRTALDETSPRFARHRPAIFSQITQTMTDVCKRRLPSGQLLTALLELVRDVDSAAIGARATTQLQSTIGAIARAFPIVWDRSDDFIDHAPEGNVLALAEAAKWVDDPGAATFLERLASASSSTPAVVAFVQQHQQQRR</sequence>
<evidence type="ECO:0008006" key="3">
    <source>
        <dbReference type="Google" id="ProtNLM"/>
    </source>
</evidence>
<reference evidence="2" key="1">
    <citation type="journal article" date="2019" name="Int. J. Syst. Evol. Microbiol.">
        <title>The Global Catalogue of Microorganisms (GCM) 10K type strain sequencing project: providing services to taxonomists for standard genome sequencing and annotation.</title>
        <authorList>
            <consortium name="The Broad Institute Genomics Platform"/>
            <consortium name="The Broad Institute Genome Sequencing Center for Infectious Disease"/>
            <person name="Wu L."/>
            <person name="Ma J."/>
        </authorList>
    </citation>
    <scope>NUCLEOTIDE SEQUENCE [LARGE SCALE GENOMIC DNA]</scope>
    <source>
        <strain evidence="2">JCM 18956</strain>
    </source>
</reference>
<proteinExistence type="predicted"/>